<dbReference type="RefSeq" id="WP_191829134.1">
    <property type="nucleotide sequence ID" value="NZ_JACYHB010000008.1"/>
</dbReference>
<reference evidence="3" key="1">
    <citation type="journal article" date="2018" name="Curr. Microbiol.">
        <title>Cellulosimicrobium arenosum sp. nov., Isolated from Marine Sediment Sand.</title>
        <authorList>
            <person name="Oh M."/>
            <person name="Kim J.H."/>
            <person name="Yoon J.H."/>
            <person name="Schumann P."/>
            <person name="Kim W."/>
        </authorList>
    </citation>
    <scope>NUCLEOTIDE SEQUENCE</scope>
    <source>
        <strain evidence="3">KCTC 49039</strain>
    </source>
</reference>
<evidence type="ECO:0000313" key="4">
    <source>
        <dbReference type="Proteomes" id="UP000610846"/>
    </source>
</evidence>
<name>A0A927J0H8_9MICO</name>
<dbReference type="Pfam" id="PF09851">
    <property type="entry name" value="SHOCT"/>
    <property type="match status" value="1"/>
</dbReference>
<protein>
    <submittedName>
        <fullName evidence="3">SHOCT domain-containing protein</fullName>
    </submittedName>
</protein>
<feature type="region of interest" description="Disordered" evidence="1">
    <location>
        <begin position="19"/>
        <end position="67"/>
    </location>
</feature>
<proteinExistence type="predicted"/>
<feature type="compositionally biased region" description="Pro residues" evidence="1">
    <location>
        <begin position="46"/>
        <end position="63"/>
    </location>
</feature>
<accession>A0A927J0H8</accession>
<reference evidence="3" key="2">
    <citation type="submission" date="2020-09" db="EMBL/GenBank/DDBJ databases">
        <authorList>
            <person name="Yu Y."/>
        </authorList>
    </citation>
    <scope>NUCLEOTIDE SEQUENCE</scope>
    <source>
        <strain evidence="3">KCTC 49039</strain>
    </source>
</reference>
<feature type="domain" description="SHOCT" evidence="2">
    <location>
        <begin position="72"/>
        <end position="99"/>
    </location>
</feature>
<dbReference type="InterPro" id="IPR018649">
    <property type="entry name" value="SHOCT"/>
</dbReference>
<dbReference type="AlphaFoldDB" id="A0A927J0H8"/>
<dbReference type="Proteomes" id="UP000610846">
    <property type="component" value="Unassembled WGS sequence"/>
</dbReference>
<evidence type="ECO:0000256" key="1">
    <source>
        <dbReference type="SAM" id="MobiDB-lite"/>
    </source>
</evidence>
<organism evidence="3 4">
    <name type="scientific">Cellulosimicrobium arenosum</name>
    <dbReference type="NCBI Taxonomy" id="2708133"/>
    <lineage>
        <taxon>Bacteria</taxon>
        <taxon>Bacillati</taxon>
        <taxon>Actinomycetota</taxon>
        <taxon>Actinomycetes</taxon>
        <taxon>Micrococcales</taxon>
        <taxon>Promicromonosporaceae</taxon>
        <taxon>Cellulosimicrobium</taxon>
    </lineage>
</organism>
<comment type="caution">
    <text evidence="3">The sequence shown here is derived from an EMBL/GenBank/DDBJ whole genome shotgun (WGS) entry which is preliminary data.</text>
</comment>
<sequence>MPGLLRGVARTAAIAGTATAVSNRVSRRQAGRWAAQQPAEPAPTYAAPPPTYAQPAYAPPPPASSGTDARIEQLTQLAALRDQGVLSPAEFEAEKARILAD</sequence>
<dbReference type="EMBL" id="JACYHB010000008">
    <property type="protein sequence ID" value="MBD8079545.1"/>
    <property type="molecule type" value="Genomic_DNA"/>
</dbReference>
<keyword evidence="4" id="KW-1185">Reference proteome</keyword>
<feature type="compositionally biased region" description="Low complexity" evidence="1">
    <location>
        <begin position="34"/>
        <end position="45"/>
    </location>
</feature>
<evidence type="ECO:0000313" key="3">
    <source>
        <dbReference type="EMBL" id="MBD8079545.1"/>
    </source>
</evidence>
<evidence type="ECO:0000259" key="2">
    <source>
        <dbReference type="Pfam" id="PF09851"/>
    </source>
</evidence>
<gene>
    <name evidence="3" type="ORF">IF651_10810</name>
</gene>